<feature type="binding site" evidence="2">
    <location>
        <begin position="97"/>
        <end position="98"/>
    </location>
    <ligand>
        <name>S-adenosyl-L-methionine</name>
        <dbReference type="ChEBI" id="CHEBI:59789"/>
    </ligand>
</feature>
<dbReference type="Gene3D" id="3.40.50.150">
    <property type="entry name" value="Vaccinia Virus protein VP39"/>
    <property type="match status" value="1"/>
</dbReference>
<feature type="domain" description="Methyltransferase" evidence="3">
    <location>
        <begin position="91"/>
        <end position="170"/>
    </location>
</feature>
<keyword evidence="1" id="KW-0862">Zinc</keyword>
<keyword evidence="2" id="KW-0949">S-adenosyl-L-methionine</keyword>
<keyword evidence="6" id="KW-1185">Reference proteome</keyword>
<dbReference type="SUPFAM" id="SSF53335">
    <property type="entry name" value="S-adenosyl-L-methionine-dependent methyltransferases"/>
    <property type="match status" value="1"/>
</dbReference>
<evidence type="ECO:0000259" key="4">
    <source>
        <dbReference type="Pfam" id="PF21302"/>
    </source>
</evidence>
<dbReference type="EMBL" id="BSNC01000004">
    <property type="protein sequence ID" value="GLP96482.1"/>
    <property type="molecule type" value="Genomic_DNA"/>
</dbReference>
<feature type="binding site" evidence="2">
    <location>
        <position position="188"/>
    </location>
    <ligand>
        <name>S-adenosyl-L-methionine</name>
        <dbReference type="ChEBI" id="CHEBI:59789"/>
    </ligand>
</feature>
<feature type="binding site" evidence="2">
    <location>
        <position position="67"/>
    </location>
    <ligand>
        <name>S-adenosyl-L-methionine</name>
        <dbReference type="ChEBI" id="CHEBI:59789"/>
    </ligand>
</feature>
<reference evidence="5" key="2">
    <citation type="submission" date="2023-01" db="EMBL/GenBank/DDBJ databases">
        <title>Draft genome sequence of Paraferrimonas sedimenticola strain NBRC 101628.</title>
        <authorList>
            <person name="Sun Q."/>
            <person name="Mori K."/>
        </authorList>
    </citation>
    <scope>NUCLEOTIDE SEQUENCE</scope>
    <source>
        <strain evidence="5">NBRC 101628</strain>
    </source>
</reference>
<feature type="binding site" evidence="1">
    <location>
        <position position="5"/>
    </location>
    <ligand>
        <name>Zn(2+)</name>
        <dbReference type="ChEBI" id="CHEBI:29105"/>
    </ligand>
</feature>
<name>A0AA37RXK3_9GAMM</name>
<feature type="domain" description="23S rRNA (guanine(745)-N(1))-methyltransferase N-terminal" evidence="4">
    <location>
        <begin position="3"/>
        <end position="46"/>
    </location>
</feature>
<evidence type="ECO:0000256" key="2">
    <source>
        <dbReference type="PIRSR" id="PIRSR018249-2"/>
    </source>
</evidence>
<proteinExistence type="predicted"/>
<gene>
    <name evidence="5" type="primary">rlmA</name>
    <name evidence="5" type="ORF">GCM10007895_17880</name>
</gene>
<dbReference type="Pfam" id="PF13649">
    <property type="entry name" value="Methyltransf_25"/>
    <property type="match status" value="1"/>
</dbReference>
<dbReference type="RefSeq" id="WP_095505088.1">
    <property type="nucleotide sequence ID" value="NZ_BSNC01000004.1"/>
</dbReference>
<comment type="caution">
    <text evidence="5">The sequence shown here is derived from an EMBL/GenBank/DDBJ whole genome shotgun (WGS) entry which is preliminary data.</text>
</comment>
<dbReference type="PANTHER" id="PTHR43460:SF1">
    <property type="entry name" value="METHYLTRANSFERASE TYPE 11 DOMAIN-CONTAINING PROTEIN"/>
    <property type="match status" value="1"/>
</dbReference>
<dbReference type="InterPro" id="IPR041698">
    <property type="entry name" value="Methyltransf_25"/>
</dbReference>
<evidence type="ECO:0000259" key="3">
    <source>
        <dbReference type="Pfam" id="PF13649"/>
    </source>
</evidence>
<feature type="binding site" evidence="1">
    <location>
        <position position="25"/>
    </location>
    <ligand>
        <name>Zn(2+)</name>
        <dbReference type="ChEBI" id="CHEBI:29105"/>
    </ligand>
</feature>
<dbReference type="PIRSF" id="PIRSF018249">
    <property type="entry name" value="MyrA_prd"/>
    <property type="match status" value="1"/>
</dbReference>
<reference evidence="5" key="1">
    <citation type="journal article" date="2014" name="Int. J. Syst. Evol. Microbiol.">
        <title>Complete genome sequence of Corynebacterium casei LMG S-19264T (=DSM 44701T), isolated from a smear-ripened cheese.</title>
        <authorList>
            <consortium name="US DOE Joint Genome Institute (JGI-PGF)"/>
            <person name="Walter F."/>
            <person name="Albersmeier A."/>
            <person name="Kalinowski J."/>
            <person name="Ruckert C."/>
        </authorList>
    </citation>
    <scope>NUCLEOTIDE SEQUENCE</scope>
    <source>
        <strain evidence="5">NBRC 101628</strain>
    </source>
</reference>
<dbReference type="Pfam" id="PF21302">
    <property type="entry name" value="Zn_ribbon_RlmA"/>
    <property type="match status" value="1"/>
</dbReference>
<evidence type="ECO:0000313" key="5">
    <source>
        <dbReference type="EMBL" id="GLP96482.1"/>
    </source>
</evidence>
<evidence type="ECO:0000313" key="6">
    <source>
        <dbReference type="Proteomes" id="UP001161422"/>
    </source>
</evidence>
<dbReference type="InterPro" id="IPR048647">
    <property type="entry name" value="RlmA_N"/>
</dbReference>
<dbReference type="Proteomes" id="UP001161422">
    <property type="component" value="Unassembled WGS sequence"/>
</dbReference>
<protein>
    <submittedName>
        <fullName evidence="5">23S rRNA (Guanine(745)-N(1))-methyltransferase</fullName>
    </submittedName>
</protein>
<organism evidence="5 6">
    <name type="scientific">Paraferrimonas sedimenticola</name>
    <dbReference type="NCBI Taxonomy" id="375674"/>
    <lineage>
        <taxon>Bacteria</taxon>
        <taxon>Pseudomonadati</taxon>
        <taxon>Pseudomonadota</taxon>
        <taxon>Gammaproteobacteria</taxon>
        <taxon>Alteromonadales</taxon>
        <taxon>Ferrimonadaceae</taxon>
        <taxon>Paraferrimonas</taxon>
    </lineage>
</organism>
<dbReference type="PANTHER" id="PTHR43460">
    <property type="entry name" value="METHYLTRANSFERASE"/>
    <property type="match status" value="1"/>
</dbReference>
<feature type="binding site" evidence="1">
    <location>
        <position position="21"/>
    </location>
    <ligand>
        <name>Zn(2+)</name>
        <dbReference type="ChEBI" id="CHEBI:29105"/>
    </ligand>
</feature>
<dbReference type="InterPro" id="IPR052939">
    <property type="entry name" value="23S_rRNA_MeTrnsfrase_RlmA"/>
</dbReference>
<accession>A0AA37RXK3</accession>
<dbReference type="GO" id="GO:0008168">
    <property type="term" value="F:methyltransferase activity"/>
    <property type="evidence" value="ECO:0007669"/>
    <property type="project" value="InterPro"/>
</dbReference>
<dbReference type="GO" id="GO:0046872">
    <property type="term" value="F:metal ion binding"/>
    <property type="evidence" value="ECO:0007669"/>
    <property type="project" value="UniProtKB-KW"/>
</dbReference>
<dbReference type="InterPro" id="IPR016718">
    <property type="entry name" value="rRNA_m1G-MeTrfase_A_prd"/>
</dbReference>
<sequence>MNYSCPLCQQPLQFGDNGYRCANRHHFDQAKEGYVNLLPVQQKSSKEPGDSKAMMLARREFLHAGFYQCLSDAINAELLEVLSSKQSYRLLDLGCGEGYYTGRLSKAFEAAERQLQVEAIDISKSAIRFAAKRYPTVDFAVASAYQLPFADQSFDAIVRCFAPSQHQELLRLLESGGQLLTVTPGEQHLFELKSAIYPYPKPHQLPTTELEGFSHRNRLRVSQTLTIESGAAITALLNMTPFAWRMSDTQKAQLAAKPLALSLDFCIDRFERD</sequence>
<dbReference type="AlphaFoldDB" id="A0AA37RXK3"/>
<dbReference type="InterPro" id="IPR029063">
    <property type="entry name" value="SAM-dependent_MTases_sf"/>
</dbReference>
<feature type="binding site" evidence="1">
    <location>
        <position position="8"/>
    </location>
    <ligand>
        <name>Zn(2+)</name>
        <dbReference type="ChEBI" id="CHEBI:29105"/>
    </ligand>
</feature>
<dbReference type="NCBIfam" id="NF008300">
    <property type="entry name" value="PRK11088.1"/>
    <property type="match status" value="1"/>
</dbReference>
<evidence type="ECO:0000256" key="1">
    <source>
        <dbReference type="PIRSR" id="PIRSR018249-1"/>
    </source>
</evidence>
<dbReference type="CDD" id="cd02440">
    <property type="entry name" value="AdoMet_MTases"/>
    <property type="match status" value="1"/>
</dbReference>
<keyword evidence="1" id="KW-0479">Metal-binding</keyword>